<evidence type="ECO:0000313" key="4">
    <source>
        <dbReference type="EMBL" id="KAK9842258.1"/>
    </source>
</evidence>
<gene>
    <name evidence="4" type="ORF">WJX81_002931</name>
</gene>
<protein>
    <recommendedName>
        <fullName evidence="6">CHCH domain-containing protein</fullName>
    </recommendedName>
</protein>
<comment type="caution">
    <text evidence="4">The sequence shown here is derived from an EMBL/GenBank/DDBJ whole genome shotgun (WGS) entry which is preliminary data.</text>
</comment>
<comment type="subcellular location">
    <subcellularLocation>
        <location evidence="1">Mitochondrion</location>
    </subcellularLocation>
</comment>
<sequence length="76" mass="8726">MPAGTGGKQLNGTTNKLSESMCSALYQASLECLDKNGYEREKCAEAFSKYRECKAEEFRSMRQQRIDERKQRGSFF</sequence>
<dbReference type="Pfam" id="PF02297">
    <property type="entry name" value="COX6B"/>
    <property type="match status" value="1"/>
</dbReference>
<dbReference type="Proteomes" id="UP001445335">
    <property type="component" value="Unassembled WGS sequence"/>
</dbReference>
<dbReference type="EMBL" id="JALJOU010000008">
    <property type="protein sequence ID" value="KAK9842258.1"/>
    <property type="molecule type" value="Genomic_DNA"/>
</dbReference>
<keyword evidence="5" id="KW-1185">Reference proteome</keyword>
<evidence type="ECO:0000256" key="1">
    <source>
        <dbReference type="ARBA" id="ARBA00004173"/>
    </source>
</evidence>
<keyword evidence="3" id="KW-1015">Disulfide bond</keyword>
<dbReference type="PROSITE" id="PS51808">
    <property type="entry name" value="CHCH"/>
    <property type="match status" value="1"/>
</dbReference>
<evidence type="ECO:0008006" key="6">
    <source>
        <dbReference type="Google" id="ProtNLM"/>
    </source>
</evidence>
<dbReference type="GO" id="GO:0005739">
    <property type="term" value="C:mitochondrion"/>
    <property type="evidence" value="ECO:0007669"/>
    <property type="project" value="UniProtKB-SubCell"/>
</dbReference>
<dbReference type="InterPro" id="IPR009069">
    <property type="entry name" value="Cys_alpha_HP_mot_SF"/>
</dbReference>
<reference evidence="4 5" key="1">
    <citation type="journal article" date="2024" name="Nat. Commun.">
        <title>Phylogenomics reveals the evolutionary origins of lichenization in chlorophyte algae.</title>
        <authorList>
            <person name="Puginier C."/>
            <person name="Libourel C."/>
            <person name="Otte J."/>
            <person name="Skaloud P."/>
            <person name="Haon M."/>
            <person name="Grisel S."/>
            <person name="Petersen M."/>
            <person name="Berrin J.G."/>
            <person name="Delaux P.M."/>
            <person name="Dal Grande F."/>
            <person name="Keller J."/>
        </authorList>
    </citation>
    <scope>NUCLEOTIDE SEQUENCE [LARGE SCALE GENOMIC DNA]</scope>
    <source>
        <strain evidence="4 5">SAG 245.80</strain>
    </source>
</reference>
<keyword evidence="2" id="KW-0496">Mitochondrion</keyword>
<evidence type="ECO:0000313" key="5">
    <source>
        <dbReference type="Proteomes" id="UP001445335"/>
    </source>
</evidence>
<dbReference type="SUPFAM" id="SSF47072">
    <property type="entry name" value="Cysteine alpha-hairpin motif"/>
    <property type="match status" value="1"/>
</dbReference>
<dbReference type="AlphaFoldDB" id="A0AAW1S7I4"/>
<name>A0AAW1S7I4_9CHLO</name>
<accession>A0AAW1S7I4</accession>
<organism evidence="4 5">
    <name type="scientific">Elliptochloris bilobata</name>
    <dbReference type="NCBI Taxonomy" id="381761"/>
    <lineage>
        <taxon>Eukaryota</taxon>
        <taxon>Viridiplantae</taxon>
        <taxon>Chlorophyta</taxon>
        <taxon>core chlorophytes</taxon>
        <taxon>Trebouxiophyceae</taxon>
        <taxon>Trebouxiophyceae incertae sedis</taxon>
        <taxon>Elliptochloris clade</taxon>
        <taxon>Elliptochloris</taxon>
    </lineage>
</organism>
<dbReference type="InterPro" id="IPR048280">
    <property type="entry name" value="COX6B-like"/>
</dbReference>
<evidence type="ECO:0000256" key="2">
    <source>
        <dbReference type="ARBA" id="ARBA00023128"/>
    </source>
</evidence>
<evidence type="ECO:0000256" key="3">
    <source>
        <dbReference type="ARBA" id="ARBA00023157"/>
    </source>
</evidence>
<proteinExistence type="predicted"/>